<reference evidence="1 2" key="1">
    <citation type="submission" date="2018-08" db="EMBL/GenBank/DDBJ databases">
        <title>A genome reference for cultivated species of the human gut microbiota.</title>
        <authorList>
            <person name="Zou Y."/>
            <person name="Xue W."/>
            <person name="Luo G."/>
        </authorList>
    </citation>
    <scope>NUCLEOTIDE SEQUENCE [LARGE SCALE GENOMIC DNA]</scope>
    <source>
        <strain evidence="1 2">OF01-1</strain>
    </source>
</reference>
<evidence type="ECO:0000313" key="1">
    <source>
        <dbReference type="EMBL" id="RGY64822.1"/>
    </source>
</evidence>
<organism evidence="1 2">
    <name type="scientific">Bacteroides fragilis</name>
    <dbReference type="NCBI Taxonomy" id="817"/>
    <lineage>
        <taxon>Bacteria</taxon>
        <taxon>Pseudomonadati</taxon>
        <taxon>Bacteroidota</taxon>
        <taxon>Bacteroidia</taxon>
        <taxon>Bacteroidales</taxon>
        <taxon>Bacteroidaceae</taxon>
        <taxon>Bacteroides</taxon>
    </lineage>
</organism>
<accession>A0A413JT22</accession>
<name>A0A413JT22_BACFG</name>
<dbReference type="AlphaFoldDB" id="A0A413JT22"/>
<gene>
    <name evidence="1" type="ORF">DXA27_20885</name>
</gene>
<comment type="caution">
    <text evidence="1">The sequence shown here is derived from an EMBL/GenBank/DDBJ whole genome shotgun (WGS) entry which is preliminary data.</text>
</comment>
<protein>
    <submittedName>
        <fullName evidence="1">Uncharacterized protein</fullName>
    </submittedName>
</protein>
<dbReference type="EMBL" id="QSDG01000027">
    <property type="protein sequence ID" value="RGY64822.1"/>
    <property type="molecule type" value="Genomic_DNA"/>
</dbReference>
<evidence type="ECO:0000313" key="2">
    <source>
        <dbReference type="Proteomes" id="UP000284614"/>
    </source>
</evidence>
<dbReference type="Proteomes" id="UP000284614">
    <property type="component" value="Unassembled WGS sequence"/>
</dbReference>
<sequence length="59" mass="6964">MLGSWVRAPGGSLFKTAKMHKALIIKHYRSFFFYIKPAFYRELEHLIQVKSEDLNSSKF</sequence>
<proteinExistence type="predicted"/>